<reference evidence="2 3" key="1">
    <citation type="submission" date="2020-08" db="EMBL/GenBank/DDBJ databases">
        <title>Cohnella phylogeny.</title>
        <authorList>
            <person name="Dunlap C."/>
        </authorList>
    </citation>
    <scope>NUCLEOTIDE SEQUENCE [LARGE SCALE GENOMIC DNA]</scope>
    <source>
        <strain evidence="2 3">DSM 25239</strain>
    </source>
</reference>
<comment type="caution">
    <text evidence="2">The sequence shown here is derived from an EMBL/GenBank/DDBJ whole genome shotgun (WGS) entry which is preliminary data.</text>
</comment>
<dbReference type="InterPro" id="IPR029058">
    <property type="entry name" value="AB_hydrolase_fold"/>
</dbReference>
<protein>
    <submittedName>
        <fullName evidence="2">Alpha/beta hydrolase</fullName>
    </submittedName>
</protein>
<dbReference type="GO" id="GO:0016787">
    <property type="term" value="F:hydrolase activity"/>
    <property type="evidence" value="ECO:0007669"/>
    <property type="project" value="UniProtKB-KW"/>
</dbReference>
<accession>A0A841U5L0</accession>
<dbReference type="RefSeq" id="WP_185137294.1">
    <property type="nucleotide sequence ID" value="NZ_JACJVR010000070.1"/>
</dbReference>
<evidence type="ECO:0000313" key="3">
    <source>
        <dbReference type="Proteomes" id="UP000553776"/>
    </source>
</evidence>
<keyword evidence="2" id="KW-0378">Hydrolase</keyword>
<organism evidence="2 3">
    <name type="scientific">Cohnella xylanilytica</name>
    <dbReference type="NCBI Taxonomy" id="557555"/>
    <lineage>
        <taxon>Bacteria</taxon>
        <taxon>Bacillati</taxon>
        <taxon>Bacillota</taxon>
        <taxon>Bacilli</taxon>
        <taxon>Bacillales</taxon>
        <taxon>Paenibacillaceae</taxon>
        <taxon>Cohnella</taxon>
    </lineage>
</organism>
<dbReference type="Pfam" id="PF12697">
    <property type="entry name" value="Abhydrolase_6"/>
    <property type="match status" value="1"/>
</dbReference>
<dbReference type="InterPro" id="IPR052920">
    <property type="entry name" value="DNA-binding_regulatory"/>
</dbReference>
<keyword evidence="3" id="KW-1185">Reference proteome</keyword>
<dbReference type="PANTHER" id="PTHR43358">
    <property type="entry name" value="ALPHA/BETA-HYDROLASE"/>
    <property type="match status" value="1"/>
</dbReference>
<sequence>MGTAIAVTIIILAVLAAGLAASGLYFYRVAIARNKKAVLERSPDLDDFGARRPDEAAEWARRQPWEYVAVKSRDGLALHGYYLEADEPSNRTVILAHGYSGEAMSNMRSLARFYREKLGYCVLMPDARGHGRSEGGYIGFGWPEREDYLEWIDYAVGRQGTDCRIVLHGVSMGGATVLMTSGERLPGQVKAVVSDCAYTSAVDILSYQLKRLYKLPAFPLVPVTSLVCRIRAGYSFYEASALRQVARAKTPILFIHGDADTFVPFGMVRRLYDECASEKELLVVPDAGHGLAYSADPEGYESAVRRFLRRHAG</sequence>
<dbReference type="PANTHER" id="PTHR43358:SF4">
    <property type="entry name" value="ALPHA_BETA HYDROLASE FOLD-1 DOMAIN-CONTAINING PROTEIN"/>
    <property type="match status" value="1"/>
</dbReference>
<evidence type="ECO:0000259" key="1">
    <source>
        <dbReference type="Pfam" id="PF12697"/>
    </source>
</evidence>
<proteinExistence type="predicted"/>
<dbReference type="SUPFAM" id="SSF53474">
    <property type="entry name" value="alpha/beta-Hydrolases"/>
    <property type="match status" value="1"/>
</dbReference>
<dbReference type="EMBL" id="JACJVR010000070">
    <property type="protein sequence ID" value="MBB6693314.1"/>
    <property type="molecule type" value="Genomic_DNA"/>
</dbReference>
<dbReference type="AlphaFoldDB" id="A0A841U5L0"/>
<dbReference type="Gene3D" id="3.40.50.1820">
    <property type="entry name" value="alpha/beta hydrolase"/>
    <property type="match status" value="1"/>
</dbReference>
<evidence type="ECO:0000313" key="2">
    <source>
        <dbReference type="EMBL" id="MBB6693314.1"/>
    </source>
</evidence>
<gene>
    <name evidence="2" type="ORF">H7B90_18065</name>
</gene>
<dbReference type="Proteomes" id="UP000553776">
    <property type="component" value="Unassembled WGS sequence"/>
</dbReference>
<dbReference type="InterPro" id="IPR000073">
    <property type="entry name" value="AB_hydrolase_1"/>
</dbReference>
<feature type="domain" description="AB hydrolase-1" evidence="1">
    <location>
        <begin position="93"/>
        <end position="300"/>
    </location>
</feature>
<name>A0A841U5L0_9BACL</name>